<evidence type="ECO:0000313" key="1">
    <source>
        <dbReference type="EMBL" id="EPX79685.1"/>
    </source>
</evidence>
<reference evidence="2" key="1">
    <citation type="journal article" date="2014" name="Stand. Genomic Sci.">
        <title>Genome sequence of the exopolysaccharide-producing Salipiger mucosus type strain (DSM 16094(T)), a moderately halophilic member of the Roseobacter clade.</title>
        <authorList>
            <person name="Riedel T."/>
            <person name="Spring S."/>
            <person name="Fiebig A."/>
            <person name="Petersen J."/>
            <person name="Kyrpides N.C."/>
            <person name="Goker M."/>
            <person name="Klenk H.P."/>
        </authorList>
    </citation>
    <scope>NUCLEOTIDE SEQUENCE [LARGE SCALE GENOMIC DNA]</scope>
    <source>
        <strain evidence="2">DSM 16094</strain>
    </source>
</reference>
<proteinExistence type="predicted"/>
<name>S9RNN6_9RHOB</name>
<keyword evidence="2" id="KW-1185">Reference proteome</keyword>
<organism evidence="1 2">
    <name type="scientific">Salipiger mucosus DSM 16094</name>
    <dbReference type="NCBI Taxonomy" id="1123237"/>
    <lineage>
        <taxon>Bacteria</taxon>
        <taxon>Pseudomonadati</taxon>
        <taxon>Pseudomonadota</taxon>
        <taxon>Alphaproteobacteria</taxon>
        <taxon>Rhodobacterales</taxon>
        <taxon>Roseobacteraceae</taxon>
        <taxon>Salipiger</taxon>
    </lineage>
</organism>
<dbReference type="EMBL" id="APVH01000035">
    <property type="protein sequence ID" value="EPX79685.1"/>
    <property type="molecule type" value="Genomic_DNA"/>
</dbReference>
<protein>
    <submittedName>
        <fullName evidence="1">Uncharacterized protein</fullName>
    </submittedName>
</protein>
<dbReference type="AlphaFoldDB" id="S9RNN6"/>
<gene>
    <name evidence="1" type="ORF">Salmuc_05627</name>
</gene>
<comment type="caution">
    <text evidence="1">The sequence shown here is derived from an EMBL/GenBank/DDBJ whole genome shotgun (WGS) entry which is preliminary data.</text>
</comment>
<sequence>MRAGRGGLCPLRLRRIHPGYLQPEDAPSRARWTGAPGAAIRLRER</sequence>
<dbReference type="Proteomes" id="UP000015347">
    <property type="component" value="Unassembled WGS sequence"/>
</dbReference>
<accession>S9RNN6</accession>
<dbReference type="HOGENOM" id="CLU_3205072_0_0_5"/>
<evidence type="ECO:0000313" key="2">
    <source>
        <dbReference type="Proteomes" id="UP000015347"/>
    </source>
</evidence>